<keyword evidence="2 6" id="KW-0812">Transmembrane</keyword>
<protein>
    <recommendedName>
        <fullName evidence="9">Protein-cysteine N-palmitoyltransferase Rasp</fullName>
    </recommendedName>
</protein>
<reference evidence="7 8" key="1">
    <citation type="submission" date="2024-03" db="EMBL/GenBank/DDBJ databases">
        <title>The genome assembly and annotation of the cricket Gryllus longicercus Weissman &amp; Gray.</title>
        <authorList>
            <person name="Szrajer S."/>
            <person name="Gray D."/>
            <person name="Ylla G."/>
        </authorList>
    </citation>
    <scope>NUCLEOTIDE SEQUENCE [LARGE SCALE GENOMIC DNA]</scope>
    <source>
        <strain evidence="7">DAG 2021-001</strain>
        <tissue evidence="7">Whole body minus gut</tissue>
    </source>
</reference>
<feature type="transmembrane region" description="Helical" evidence="6">
    <location>
        <begin position="284"/>
        <end position="303"/>
    </location>
</feature>
<evidence type="ECO:0000313" key="7">
    <source>
        <dbReference type="EMBL" id="KAK7862429.1"/>
    </source>
</evidence>
<feature type="transmembrane region" description="Helical" evidence="6">
    <location>
        <begin position="62"/>
        <end position="84"/>
    </location>
</feature>
<sequence>MYASLSFGEITFYCVTWVSAVFYSVYQLWDATHFMNPNRYKAYEVGWSISVKDDSSDYEWQMWVPFLLFKVPWLVSHFVGAELVRRNNIELLPVWYVLISAIFLLNYVGAFATAVLVMKCALIYALHLLRSRILLWAVCVTLIIGYNMGDIVDVLSLERREHYMMSVCGSWVLLRCIGFCLDALNASTSTPRPPMPVEFVLYLSYCLYLPVLFLGPVIMYSDFQVGLKQTYKRWTFPRILCALLSLLRYVFWGLVIDAILHYLYFNSFVMIPKTVRMGNWALYGYGYALGQFFMVKYVVVYGIGSSVARLEQIDAPHNPKCIARVHLYSYMWRHFDQGLYLFLLKYIYLPCCGHSKHYWNKLFASLMCFVFVYVWHTTHFAILIWTLLNFIGVTLEGLGKQISASAAYRKWEDSTFSPQGIRRFHALLATPIFMMSALSNFYFLGSYAIGQVFVSRLLNDAFQHNLYLFSICYCCCQVSIEVNNWEQRKVLEAKLKSQ</sequence>
<evidence type="ECO:0000256" key="5">
    <source>
        <dbReference type="ARBA" id="ARBA00038268"/>
    </source>
</evidence>
<feature type="transmembrane region" description="Helical" evidence="6">
    <location>
        <begin position="424"/>
        <end position="444"/>
    </location>
</feature>
<dbReference type="PANTHER" id="PTHR13285:SF18">
    <property type="entry name" value="PROTEIN-CYSTEINE N-PALMITOYLTRANSFERASE RASP"/>
    <property type="match status" value="1"/>
</dbReference>
<evidence type="ECO:0000256" key="3">
    <source>
        <dbReference type="ARBA" id="ARBA00022989"/>
    </source>
</evidence>
<feature type="transmembrane region" description="Helical" evidence="6">
    <location>
        <begin position="167"/>
        <end position="187"/>
    </location>
</feature>
<accession>A0AAN9VCS3</accession>
<comment type="similarity">
    <text evidence="5">Belongs to the membrane-bound acyltransferase family. HHAT subfamily.</text>
</comment>
<evidence type="ECO:0008006" key="9">
    <source>
        <dbReference type="Google" id="ProtNLM"/>
    </source>
</evidence>
<dbReference type="GO" id="GO:0005783">
    <property type="term" value="C:endoplasmic reticulum"/>
    <property type="evidence" value="ECO:0007669"/>
    <property type="project" value="TreeGrafter"/>
</dbReference>
<dbReference type="EMBL" id="JAZDUA010000274">
    <property type="protein sequence ID" value="KAK7862429.1"/>
    <property type="molecule type" value="Genomic_DNA"/>
</dbReference>
<proteinExistence type="inferred from homology"/>
<feature type="transmembrane region" description="Helical" evidence="6">
    <location>
        <begin position="133"/>
        <end position="155"/>
    </location>
</feature>
<name>A0AAN9VCS3_9ORTH</name>
<feature type="transmembrane region" description="Helical" evidence="6">
    <location>
        <begin position="199"/>
        <end position="218"/>
    </location>
</feature>
<comment type="subcellular location">
    <subcellularLocation>
        <location evidence="1">Membrane</location>
        <topology evidence="1">Multi-pass membrane protein</topology>
    </subcellularLocation>
</comment>
<dbReference type="GO" id="GO:0016020">
    <property type="term" value="C:membrane"/>
    <property type="evidence" value="ECO:0007669"/>
    <property type="project" value="UniProtKB-SubCell"/>
</dbReference>
<comment type="caution">
    <text evidence="7">The sequence shown here is derived from an EMBL/GenBank/DDBJ whole genome shotgun (WGS) entry which is preliminary data.</text>
</comment>
<organism evidence="7 8">
    <name type="scientific">Gryllus longicercus</name>
    <dbReference type="NCBI Taxonomy" id="2509291"/>
    <lineage>
        <taxon>Eukaryota</taxon>
        <taxon>Metazoa</taxon>
        <taxon>Ecdysozoa</taxon>
        <taxon>Arthropoda</taxon>
        <taxon>Hexapoda</taxon>
        <taxon>Insecta</taxon>
        <taxon>Pterygota</taxon>
        <taxon>Neoptera</taxon>
        <taxon>Polyneoptera</taxon>
        <taxon>Orthoptera</taxon>
        <taxon>Ensifera</taxon>
        <taxon>Gryllidea</taxon>
        <taxon>Grylloidea</taxon>
        <taxon>Gryllidae</taxon>
        <taxon>Gryllinae</taxon>
        <taxon>Gryllus</taxon>
    </lineage>
</organism>
<dbReference type="Pfam" id="PF03062">
    <property type="entry name" value="MBOAT"/>
    <property type="match status" value="1"/>
</dbReference>
<evidence type="ECO:0000256" key="6">
    <source>
        <dbReference type="SAM" id="Phobius"/>
    </source>
</evidence>
<feature type="transmembrane region" description="Helical" evidence="6">
    <location>
        <begin position="96"/>
        <end position="127"/>
    </location>
</feature>
<dbReference type="AlphaFoldDB" id="A0AAN9VCS3"/>
<dbReference type="GO" id="GO:0016409">
    <property type="term" value="F:palmitoyltransferase activity"/>
    <property type="evidence" value="ECO:0007669"/>
    <property type="project" value="TreeGrafter"/>
</dbReference>
<dbReference type="InterPro" id="IPR051085">
    <property type="entry name" value="MB_O-acyltransferase"/>
</dbReference>
<keyword evidence="8" id="KW-1185">Reference proteome</keyword>
<evidence type="ECO:0000313" key="8">
    <source>
        <dbReference type="Proteomes" id="UP001378592"/>
    </source>
</evidence>
<evidence type="ECO:0000256" key="4">
    <source>
        <dbReference type="ARBA" id="ARBA00023136"/>
    </source>
</evidence>
<keyword evidence="4 6" id="KW-0472">Membrane</keyword>
<evidence type="ECO:0000256" key="2">
    <source>
        <dbReference type="ARBA" id="ARBA00022692"/>
    </source>
</evidence>
<feature type="transmembrane region" description="Helical" evidence="6">
    <location>
        <begin position="239"/>
        <end position="264"/>
    </location>
</feature>
<keyword evidence="3 6" id="KW-1133">Transmembrane helix</keyword>
<dbReference type="Proteomes" id="UP001378592">
    <property type="component" value="Unassembled WGS sequence"/>
</dbReference>
<feature type="transmembrane region" description="Helical" evidence="6">
    <location>
        <begin position="12"/>
        <end position="29"/>
    </location>
</feature>
<dbReference type="InterPro" id="IPR004299">
    <property type="entry name" value="MBOAT_fam"/>
</dbReference>
<dbReference type="PANTHER" id="PTHR13285">
    <property type="entry name" value="ACYLTRANSFERASE"/>
    <property type="match status" value="1"/>
</dbReference>
<evidence type="ECO:0000256" key="1">
    <source>
        <dbReference type="ARBA" id="ARBA00004141"/>
    </source>
</evidence>
<gene>
    <name evidence="7" type="ORF">R5R35_001339</name>
</gene>